<dbReference type="GO" id="GO:0030286">
    <property type="term" value="C:dynein complex"/>
    <property type="evidence" value="ECO:0007669"/>
    <property type="project" value="InterPro"/>
</dbReference>
<feature type="compositionally biased region" description="Basic and acidic residues" evidence="1">
    <location>
        <begin position="149"/>
        <end position="161"/>
    </location>
</feature>
<accession>A0A812I890</accession>
<keyword evidence="2" id="KW-0812">Transmembrane</keyword>
<evidence type="ECO:0000256" key="2">
    <source>
        <dbReference type="SAM" id="Phobius"/>
    </source>
</evidence>
<sequence length="534" mass="59748">MSSAKVPLLKASSDLDFVAGEDLLNVLNGPVPSYVKTLFEAIVKCTRPESSTETWQQIQYLLKGDKSFIAKLQMFEPEASDMHRIRDILHSELEVTSLPTEFMALFSPACVLLLRWCHALGDVCGCTSSFLPVAQGNLLAAQAMAQEARDERAKKDNEEAGARAARAARGARGAGGAAREAERQTSQASASAEVSQERGCFLKLKSLLSGEVFATLEGALPTWTYKDILDRFIPLLPPEAGAITLLSSDLEPMERYHATLQSLGLDCVEECELHYKVDSALASFRSSERPVDQADRDNVQIELDHRVRATLEQAQEEMNCLDKRSIVEVRAMARPPVVVCLIMEAVAIIQQQPVGSWREMSSMLGKPDFLDKLRMLDVDTVPPSVWSRLEWYVNHERLAPEVRTLWDIIKYDYIGYHFLNADIIADKIGTICEGFQHVHADSADCHHLREELKIPPWLHALSLLAPVFGLLGFVVLTLRLWSFVELNRSVAQGTNEDVRVEAREREALPWKLAPRLEWVVIILGTPLIFIVAWH</sequence>
<evidence type="ECO:0000313" key="4">
    <source>
        <dbReference type="Proteomes" id="UP000604046"/>
    </source>
</evidence>
<dbReference type="PANTHER" id="PTHR22878">
    <property type="entry name" value="DYNEIN HEAVY CHAIN 6, AXONEMAL-LIKE-RELATED"/>
    <property type="match status" value="1"/>
</dbReference>
<feature type="region of interest" description="Disordered" evidence="1">
    <location>
        <begin position="149"/>
        <end position="191"/>
    </location>
</feature>
<proteinExistence type="predicted"/>
<feature type="compositionally biased region" description="Low complexity" evidence="1">
    <location>
        <begin position="162"/>
        <end position="171"/>
    </location>
</feature>
<evidence type="ECO:0000256" key="1">
    <source>
        <dbReference type="SAM" id="MobiDB-lite"/>
    </source>
</evidence>
<keyword evidence="2" id="KW-1133">Transmembrane helix</keyword>
<dbReference type="AlphaFoldDB" id="A0A812I890"/>
<organism evidence="3 4">
    <name type="scientific">Symbiodinium natans</name>
    <dbReference type="NCBI Taxonomy" id="878477"/>
    <lineage>
        <taxon>Eukaryota</taxon>
        <taxon>Sar</taxon>
        <taxon>Alveolata</taxon>
        <taxon>Dinophyceae</taxon>
        <taxon>Suessiales</taxon>
        <taxon>Symbiodiniaceae</taxon>
        <taxon>Symbiodinium</taxon>
    </lineage>
</organism>
<dbReference type="GO" id="GO:0045505">
    <property type="term" value="F:dynein intermediate chain binding"/>
    <property type="evidence" value="ECO:0007669"/>
    <property type="project" value="InterPro"/>
</dbReference>
<name>A0A812I890_9DINO</name>
<dbReference type="Proteomes" id="UP000604046">
    <property type="component" value="Unassembled WGS sequence"/>
</dbReference>
<protein>
    <submittedName>
        <fullName evidence="3">DNAH6 protein</fullName>
    </submittedName>
</protein>
<dbReference type="GO" id="GO:0051959">
    <property type="term" value="F:dynein light intermediate chain binding"/>
    <property type="evidence" value="ECO:0007669"/>
    <property type="project" value="InterPro"/>
</dbReference>
<keyword evidence="2" id="KW-0472">Membrane</keyword>
<feature type="transmembrane region" description="Helical" evidence="2">
    <location>
        <begin position="515"/>
        <end position="533"/>
    </location>
</feature>
<dbReference type="InterPro" id="IPR026983">
    <property type="entry name" value="DHC"/>
</dbReference>
<reference evidence="3" key="1">
    <citation type="submission" date="2021-02" db="EMBL/GenBank/DDBJ databases">
        <authorList>
            <person name="Dougan E. K."/>
            <person name="Rhodes N."/>
            <person name="Thang M."/>
            <person name="Chan C."/>
        </authorList>
    </citation>
    <scope>NUCLEOTIDE SEQUENCE</scope>
</reference>
<comment type="caution">
    <text evidence="3">The sequence shown here is derived from an EMBL/GenBank/DDBJ whole genome shotgun (WGS) entry which is preliminary data.</text>
</comment>
<keyword evidence="4" id="KW-1185">Reference proteome</keyword>
<dbReference type="OrthoDB" id="432750at2759"/>
<evidence type="ECO:0000313" key="3">
    <source>
        <dbReference type="EMBL" id="CAE7023536.1"/>
    </source>
</evidence>
<dbReference type="EMBL" id="CAJNDS010000182">
    <property type="protein sequence ID" value="CAE7023536.1"/>
    <property type="molecule type" value="Genomic_DNA"/>
</dbReference>
<dbReference type="GO" id="GO:0007018">
    <property type="term" value="P:microtubule-based movement"/>
    <property type="evidence" value="ECO:0007669"/>
    <property type="project" value="InterPro"/>
</dbReference>
<dbReference type="Gene3D" id="1.20.920.60">
    <property type="match status" value="1"/>
</dbReference>
<feature type="transmembrane region" description="Helical" evidence="2">
    <location>
        <begin position="457"/>
        <end position="478"/>
    </location>
</feature>
<gene>
    <name evidence="3" type="primary">DNAH6</name>
    <name evidence="3" type="ORF">SNAT2548_LOCUS3027</name>
</gene>